<evidence type="ECO:0000313" key="2">
    <source>
        <dbReference type="Proteomes" id="UP000308197"/>
    </source>
</evidence>
<gene>
    <name evidence="1" type="ORF">K466DRAFT_572677</name>
</gene>
<dbReference type="Proteomes" id="UP000308197">
    <property type="component" value="Unassembled WGS sequence"/>
</dbReference>
<dbReference type="AlphaFoldDB" id="A0A5C3Q3Z0"/>
<organism evidence="1 2">
    <name type="scientific">Polyporus arcularius HHB13444</name>
    <dbReference type="NCBI Taxonomy" id="1314778"/>
    <lineage>
        <taxon>Eukaryota</taxon>
        <taxon>Fungi</taxon>
        <taxon>Dikarya</taxon>
        <taxon>Basidiomycota</taxon>
        <taxon>Agaricomycotina</taxon>
        <taxon>Agaricomycetes</taxon>
        <taxon>Polyporales</taxon>
        <taxon>Polyporaceae</taxon>
        <taxon>Polyporus</taxon>
    </lineage>
</organism>
<evidence type="ECO:0000313" key="1">
    <source>
        <dbReference type="EMBL" id="TFK93173.1"/>
    </source>
</evidence>
<reference evidence="1 2" key="1">
    <citation type="journal article" date="2019" name="Nat. Ecol. Evol.">
        <title>Megaphylogeny resolves global patterns of mushroom evolution.</title>
        <authorList>
            <person name="Varga T."/>
            <person name="Krizsan K."/>
            <person name="Foldi C."/>
            <person name="Dima B."/>
            <person name="Sanchez-Garcia M."/>
            <person name="Sanchez-Ramirez S."/>
            <person name="Szollosi G.J."/>
            <person name="Szarkandi J.G."/>
            <person name="Papp V."/>
            <person name="Albert L."/>
            <person name="Andreopoulos W."/>
            <person name="Angelini C."/>
            <person name="Antonin V."/>
            <person name="Barry K.W."/>
            <person name="Bougher N.L."/>
            <person name="Buchanan P."/>
            <person name="Buyck B."/>
            <person name="Bense V."/>
            <person name="Catcheside P."/>
            <person name="Chovatia M."/>
            <person name="Cooper J."/>
            <person name="Damon W."/>
            <person name="Desjardin D."/>
            <person name="Finy P."/>
            <person name="Geml J."/>
            <person name="Haridas S."/>
            <person name="Hughes K."/>
            <person name="Justo A."/>
            <person name="Karasinski D."/>
            <person name="Kautmanova I."/>
            <person name="Kiss B."/>
            <person name="Kocsube S."/>
            <person name="Kotiranta H."/>
            <person name="LaButti K.M."/>
            <person name="Lechner B.E."/>
            <person name="Liimatainen K."/>
            <person name="Lipzen A."/>
            <person name="Lukacs Z."/>
            <person name="Mihaltcheva S."/>
            <person name="Morgado L.N."/>
            <person name="Niskanen T."/>
            <person name="Noordeloos M.E."/>
            <person name="Ohm R.A."/>
            <person name="Ortiz-Santana B."/>
            <person name="Ovrebo C."/>
            <person name="Racz N."/>
            <person name="Riley R."/>
            <person name="Savchenko A."/>
            <person name="Shiryaev A."/>
            <person name="Soop K."/>
            <person name="Spirin V."/>
            <person name="Szebenyi C."/>
            <person name="Tomsovsky M."/>
            <person name="Tulloss R.E."/>
            <person name="Uehling J."/>
            <person name="Grigoriev I.V."/>
            <person name="Vagvolgyi C."/>
            <person name="Papp T."/>
            <person name="Martin F.M."/>
            <person name="Miettinen O."/>
            <person name="Hibbett D.S."/>
            <person name="Nagy L.G."/>
        </authorList>
    </citation>
    <scope>NUCLEOTIDE SEQUENCE [LARGE SCALE GENOMIC DNA]</scope>
    <source>
        <strain evidence="1 2">HHB13444</strain>
    </source>
</reference>
<proteinExistence type="predicted"/>
<dbReference type="InParanoid" id="A0A5C3Q3Z0"/>
<dbReference type="EMBL" id="ML210986">
    <property type="protein sequence ID" value="TFK93173.1"/>
    <property type="molecule type" value="Genomic_DNA"/>
</dbReference>
<accession>A0A5C3Q3Z0</accession>
<dbReference type="STRING" id="1314778.A0A5C3Q3Z0"/>
<name>A0A5C3Q3Z0_9APHY</name>
<protein>
    <submittedName>
        <fullName evidence="1">Uncharacterized protein</fullName>
    </submittedName>
</protein>
<keyword evidence="2" id="KW-1185">Reference proteome</keyword>
<sequence length="432" mass="47545">MAPLLPLRSTTFSLDVSSLAVFLGADAALAVMMLPHLHSQRKWWGWYNCPGSYQIAKRYGELARFRFWSALFGSAKVPAELALELSSAAGSTFTAAWSSIAVSPTSHLAAMLLQECRDLTATVVAGRQTAPVDVTIADLRREPSPLEYPRVPSTYSRWMAACPIAATLSASIACAINRDFSCAAMILVGAICHGLACLVMGNARFVYRHDTPSEHAPTLAHGWLESQNSRSIVILRGSDRAVAPVLRGRFSLQFQSSQEHCLVTFCSILLGAQFLLQLLFVPQGTRFGQIMFICSLIISWLYHQHILAHSKADVLQRITKEDVLGGPTLRKLRFGSRTTAAVFVLLVLRPEIRDMRTCLASLLPSDTLVWQSWRDAVVSRLESGKPLWFEGCDGEWRRMKGLSSGDDNMLLDTLLGDASTAYIAFAEHLAKT</sequence>